<dbReference type="AlphaFoldDB" id="A0A367QE64"/>
<evidence type="ECO:0000256" key="1">
    <source>
        <dbReference type="SAM" id="Coils"/>
    </source>
</evidence>
<dbReference type="Pfam" id="PF01814">
    <property type="entry name" value="Hemerythrin"/>
    <property type="match status" value="1"/>
</dbReference>
<name>A0A367QE64_9NOSO</name>
<dbReference type="InterPro" id="IPR012312">
    <property type="entry name" value="Hemerythrin-like"/>
</dbReference>
<evidence type="ECO:0000313" key="3">
    <source>
        <dbReference type="EMBL" id="RCJ22010.1"/>
    </source>
</evidence>
<sequence>MAKKQATNILSLIEAEHRQVEQLFSEAEKSQGKKLYECFNQIYLALNLHARTEELVFYPAMREYEETEQYVEEAEEEHEDVSALLEEIKELQPTAPEFQEKLSELQQAVQHHVQEEESEIFDAVRECMSDEELTELASEFQEAKAKLEEDVKAAMAM</sequence>
<dbReference type="PANTHER" id="PTHR35585:SF1">
    <property type="entry name" value="HHE DOMAIN PROTEIN (AFU_ORTHOLOGUE AFUA_4G00730)"/>
    <property type="match status" value="1"/>
</dbReference>
<proteinExistence type="predicted"/>
<dbReference type="PANTHER" id="PTHR35585">
    <property type="entry name" value="HHE DOMAIN PROTEIN (AFU_ORTHOLOGUE AFUA_4G00730)"/>
    <property type="match status" value="1"/>
</dbReference>
<accession>A0A367QE64</accession>
<evidence type="ECO:0000313" key="4">
    <source>
        <dbReference type="Proteomes" id="UP000252107"/>
    </source>
</evidence>
<feature type="coiled-coil region" evidence="1">
    <location>
        <begin position="130"/>
        <end position="157"/>
    </location>
</feature>
<gene>
    <name evidence="3" type="ORF">A6770_04130</name>
</gene>
<dbReference type="Gene3D" id="1.20.120.520">
    <property type="entry name" value="nmb1532 protein domain like"/>
    <property type="match status" value="1"/>
</dbReference>
<keyword evidence="1" id="KW-0175">Coiled coil</keyword>
<feature type="coiled-coil region" evidence="1">
    <location>
        <begin position="64"/>
        <end position="91"/>
    </location>
</feature>
<reference evidence="3" key="1">
    <citation type="submission" date="2016-04" db="EMBL/GenBank/DDBJ databases">
        <authorList>
            <person name="Tabuchi Yagui T.R."/>
        </authorList>
    </citation>
    <scope>NUCLEOTIDE SEQUENCE [LARGE SCALE GENOMIC DNA]</scope>
    <source>
        <strain evidence="3">NIES-26</strain>
    </source>
</reference>
<dbReference type="EMBL" id="LXQD01000328">
    <property type="protein sequence ID" value="RCJ22010.1"/>
    <property type="molecule type" value="Genomic_DNA"/>
</dbReference>
<keyword evidence="4" id="KW-1185">Reference proteome</keyword>
<protein>
    <submittedName>
        <fullName evidence="3">Hemerythrin</fullName>
    </submittedName>
</protein>
<evidence type="ECO:0000259" key="2">
    <source>
        <dbReference type="Pfam" id="PF01814"/>
    </source>
</evidence>
<dbReference type="Proteomes" id="UP000252107">
    <property type="component" value="Unassembled WGS sequence"/>
</dbReference>
<feature type="domain" description="Hemerythrin-like" evidence="2">
    <location>
        <begin position="9"/>
        <end position="123"/>
    </location>
</feature>
<organism evidence="3 4">
    <name type="scientific">Nostoc minutum NIES-26</name>
    <dbReference type="NCBI Taxonomy" id="1844469"/>
    <lineage>
        <taxon>Bacteria</taxon>
        <taxon>Bacillati</taxon>
        <taxon>Cyanobacteriota</taxon>
        <taxon>Cyanophyceae</taxon>
        <taxon>Nostocales</taxon>
        <taxon>Nostocaceae</taxon>
        <taxon>Nostoc</taxon>
    </lineage>
</organism>
<comment type="caution">
    <text evidence="3">The sequence shown here is derived from an EMBL/GenBank/DDBJ whole genome shotgun (WGS) entry which is preliminary data.</text>
</comment>